<dbReference type="AlphaFoldDB" id="A0AAE0S0I4"/>
<sequence length="68" mass="7588">SLMLDIRQITSLGASNSNTLKTFAHGDIKLSIILTKLRIINASPGVYRLDCARRENQELSEILAFRVT</sequence>
<proteinExistence type="predicted"/>
<reference evidence="1" key="3">
    <citation type="submission" date="2023-05" db="EMBL/GenBank/DDBJ databases">
        <authorList>
            <person name="Smith C.H."/>
        </authorList>
    </citation>
    <scope>NUCLEOTIDE SEQUENCE</scope>
    <source>
        <strain evidence="1">CHS0354</strain>
        <tissue evidence="1">Mantle</tissue>
    </source>
</reference>
<feature type="non-terminal residue" evidence="1">
    <location>
        <position position="68"/>
    </location>
</feature>
<organism evidence="1 2">
    <name type="scientific">Potamilus streckersoni</name>
    <dbReference type="NCBI Taxonomy" id="2493646"/>
    <lineage>
        <taxon>Eukaryota</taxon>
        <taxon>Metazoa</taxon>
        <taxon>Spiralia</taxon>
        <taxon>Lophotrochozoa</taxon>
        <taxon>Mollusca</taxon>
        <taxon>Bivalvia</taxon>
        <taxon>Autobranchia</taxon>
        <taxon>Heteroconchia</taxon>
        <taxon>Palaeoheterodonta</taxon>
        <taxon>Unionida</taxon>
        <taxon>Unionoidea</taxon>
        <taxon>Unionidae</taxon>
        <taxon>Ambleminae</taxon>
        <taxon>Lampsilini</taxon>
        <taxon>Potamilus</taxon>
    </lineage>
</organism>
<dbReference type="EMBL" id="JAEAOA010001621">
    <property type="protein sequence ID" value="KAK3582978.1"/>
    <property type="molecule type" value="Genomic_DNA"/>
</dbReference>
<feature type="non-terminal residue" evidence="1">
    <location>
        <position position="1"/>
    </location>
</feature>
<evidence type="ECO:0000313" key="2">
    <source>
        <dbReference type="Proteomes" id="UP001195483"/>
    </source>
</evidence>
<reference evidence="1" key="1">
    <citation type="journal article" date="2021" name="Genome Biol. Evol.">
        <title>A High-Quality Reference Genome for a Parasitic Bivalve with Doubly Uniparental Inheritance (Bivalvia: Unionida).</title>
        <authorList>
            <person name="Smith C.H."/>
        </authorList>
    </citation>
    <scope>NUCLEOTIDE SEQUENCE</scope>
    <source>
        <strain evidence="1">CHS0354</strain>
    </source>
</reference>
<evidence type="ECO:0000313" key="1">
    <source>
        <dbReference type="EMBL" id="KAK3582978.1"/>
    </source>
</evidence>
<dbReference type="Proteomes" id="UP001195483">
    <property type="component" value="Unassembled WGS sequence"/>
</dbReference>
<name>A0AAE0S0I4_9BIVA</name>
<protein>
    <submittedName>
        <fullName evidence="1">Uncharacterized protein</fullName>
    </submittedName>
</protein>
<gene>
    <name evidence="1" type="ORF">CHS0354_027101</name>
</gene>
<comment type="caution">
    <text evidence="1">The sequence shown here is derived from an EMBL/GenBank/DDBJ whole genome shotgun (WGS) entry which is preliminary data.</text>
</comment>
<keyword evidence="2" id="KW-1185">Reference proteome</keyword>
<accession>A0AAE0S0I4</accession>
<reference evidence="1" key="2">
    <citation type="journal article" date="2021" name="Genome Biol. Evol.">
        <title>Developing a high-quality reference genome for a parasitic bivalve with doubly uniparental inheritance (Bivalvia: Unionida).</title>
        <authorList>
            <person name="Smith C.H."/>
        </authorList>
    </citation>
    <scope>NUCLEOTIDE SEQUENCE</scope>
    <source>
        <strain evidence="1">CHS0354</strain>
        <tissue evidence="1">Mantle</tissue>
    </source>
</reference>